<dbReference type="Pfam" id="PF10536">
    <property type="entry name" value="PMD"/>
    <property type="match status" value="1"/>
</dbReference>
<dbReference type="Proteomes" id="UP000507222">
    <property type="component" value="Unassembled WGS sequence"/>
</dbReference>
<dbReference type="EMBL" id="CAEKDK010000004">
    <property type="protein sequence ID" value="CAB4278337.1"/>
    <property type="molecule type" value="Genomic_DNA"/>
</dbReference>
<evidence type="ECO:0000256" key="1">
    <source>
        <dbReference type="SAM" id="Coils"/>
    </source>
</evidence>
<gene>
    <name evidence="4" type="ORF">CURHAP_LOCUS29075</name>
</gene>
<proteinExistence type="predicted"/>
<evidence type="ECO:0000259" key="3">
    <source>
        <dbReference type="Pfam" id="PF10536"/>
    </source>
</evidence>
<sequence>MSSPKSRAQSSSVPGLPDYITRAGNDKHAIEVRSKLHPFAQKNLDENVLHLFENTLVLGPHWFGPVPPEMAELMKKDAEAPLCLESSSAMASHSWVSKNLSRSFLSSEVRNSPVKWADWIDRLLPRFGAHWKRAGIYDAILLSRQSINRDENLLAAALCFWNSASNTFDFRIGPMAPTLLDMAQIFGFRPYGRPVDAVGDYHRKKDQHKLAKPFNISPALINQNCSFSNYLRKFSVEKDKDQQHMLFLLYWLNRFILPNRSSAVLLEYRHLAEALHNHTDVGLGPTVLAHLFKNLHTATLEYLLNLSAPGAFWMIQIWLQVYFPELRFPDIVLPKDQVLAQPLLSAEVPKRSIDEYLMIFRHCTKRSAAQWQVVIRRTYPWFQPGHRLFEKEPEEESARTDFRKKFLSVTLPRDLPHGGGKPPNYHLGAEVYHPNFCARQLGCPQLIPLKSYRSCNRGSSWRDADDLEVHKDAKCAVNKINNSADALYPSWELNSCSFAEFDAWWKARFRDLPASSTALQVLFKGWDNWTVHTDEETHKFMVQTIKDINMQVIEDPSLTKNIGSQPSQSGEVFVNSVIAAGDLELPSGDGEEEEEEDQVEQTPVEATSPVRRKRKETAQSVTPAGSPSPPLTKSKRLRKKIVEEYVAPEGTRAVPTTTSGTDDDLREAFETVEQEKKLEELEEVGEGPQEKAKTVEEEEEIPAEAEQSGSEPGKQAEQVVPAPETVVEVAAAVPSFMVEIPKAAGTLAVRTTPSQPSIVAMPIHSLAGSSATASFADPELAEFEAMDLDAQLDRLEKLSSPVGKIKSRAVEEAMERLKIWQSTELELDEDRETFDQLMKDLDLLPRQNMAPKPILEMSLGLARDVLNLHDRYEDLRPTFKTSEFCKATHEANLADFAKQKAELDQMVVGYKEAKATADKLEKQIAELQKQLAEHREVQHRLGAGLSSKTKATFLVQNMVAASRPALEIAEASIHQGVLLQKELSIKKTNLQETLRKLGF</sequence>
<evidence type="ECO:0000313" key="4">
    <source>
        <dbReference type="EMBL" id="CAB4278337.1"/>
    </source>
</evidence>
<dbReference type="GO" id="GO:0010073">
    <property type="term" value="P:meristem maintenance"/>
    <property type="evidence" value="ECO:0007669"/>
    <property type="project" value="InterPro"/>
</dbReference>
<protein>
    <recommendedName>
        <fullName evidence="3">Aminotransferase-like plant mobile domain-containing protein</fullName>
    </recommendedName>
</protein>
<dbReference type="InterPro" id="IPR019557">
    <property type="entry name" value="AminoTfrase-like_pln_mobile"/>
</dbReference>
<dbReference type="InterPro" id="IPR044824">
    <property type="entry name" value="MAIN-like"/>
</dbReference>
<keyword evidence="1" id="KW-0175">Coiled coil</keyword>
<dbReference type="PANTHER" id="PTHR46033:SF65">
    <property type="entry name" value="AMINOTRANSFERASE-LIKE PLANT MOBILE DOMAIN-CONTAINING PROTEIN"/>
    <property type="match status" value="1"/>
</dbReference>
<feature type="region of interest" description="Disordered" evidence="2">
    <location>
        <begin position="643"/>
        <end position="662"/>
    </location>
</feature>
<feature type="region of interest" description="Disordered" evidence="2">
    <location>
        <begin position="675"/>
        <end position="720"/>
    </location>
</feature>
<reference evidence="4 5" key="1">
    <citation type="submission" date="2020-05" db="EMBL/GenBank/DDBJ databases">
        <authorList>
            <person name="Campoy J."/>
            <person name="Schneeberger K."/>
            <person name="Spophaly S."/>
        </authorList>
    </citation>
    <scope>NUCLEOTIDE SEQUENCE [LARGE SCALE GENOMIC DNA]</scope>
    <source>
        <strain evidence="4">PruArmRojPasFocal</strain>
    </source>
</reference>
<dbReference type="PANTHER" id="PTHR46033">
    <property type="entry name" value="PROTEIN MAIN-LIKE 2"/>
    <property type="match status" value="1"/>
</dbReference>
<feature type="compositionally biased region" description="Acidic residues" evidence="2">
    <location>
        <begin position="589"/>
        <end position="599"/>
    </location>
</feature>
<feature type="region of interest" description="Disordered" evidence="2">
    <location>
        <begin position="583"/>
        <end position="638"/>
    </location>
</feature>
<dbReference type="AlphaFoldDB" id="A0A6J5URE0"/>
<organism evidence="4 5">
    <name type="scientific">Prunus armeniaca</name>
    <name type="common">Apricot</name>
    <name type="synonym">Armeniaca vulgaris</name>
    <dbReference type="NCBI Taxonomy" id="36596"/>
    <lineage>
        <taxon>Eukaryota</taxon>
        <taxon>Viridiplantae</taxon>
        <taxon>Streptophyta</taxon>
        <taxon>Embryophyta</taxon>
        <taxon>Tracheophyta</taxon>
        <taxon>Spermatophyta</taxon>
        <taxon>Magnoliopsida</taxon>
        <taxon>eudicotyledons</taxon>
        <taxon>Gunneridae</taxon>
        <taxon>Pentapetalae</taxon>
        <taxon>rosids</taxon>
        <taxon>fabids</taxon>
        <taxon>Rosales</taxon>
        <taxon>Rosaceae</taxon>
        <taxon>Amygdaloideae</taxon>
        <taxon>Amygdaleae</taxon>
        <taxon>Prunus</taxon>
    </lineage>
</organism>
<accession>A0A6J5URE0</accession>
<feature type="domain" description="Aminotransferase-like plant mobile" evidence="3">
    <location>
        <begin position="135"/>
        <end position="328"/>
    </location>
</feature>
<evidence type="ECO:0000313" key="5">
    <source>
        <dbReference type="Proteomes" id="UP000507222"/>
    </source>
</evidence>
<name>A0A6J5URE0_PRUAR</name>
<feature type="coiled-coil region" evidence="1">
    <location>
        <begin position="903"/>
        <end position="940"/>
    </location>
</feature>
<evidence type="ECO:0000256" key="2">
    <source>
        <dbReference type="SAM" id="MobiDB-lite"/>
    </source>
</evidence>